<keyword evidence="7 15" id="KW-0812">Transmembrane</keyword>
<evidence type="ECO:0000256" key="12">
    <source>
        <dbReference type="ARBA" id="ARBA00023136"/>
    </source>
</evidence>
<dbReference type="GO" id="GO:0004252">
    <property type="term" value="F:serine-type endopeptidase activity"/>
    <property type="evidence" value="ECO:0007669"/>
    <property type="project" value="InterPro"/>
</dbReference>
<evidence type="ECO:0000256" key="7">
    <source>
        <dbReference type="ARBA" id="ARBA00022692"/>
    </source>
</evidence>
<dbReference type="GO" id="GO:0009003">
    <property type="term" value="F:signal peptidase activity"/>
    <property type="evidence" value="ECO:0007669"/>
    <property type="project" value="UniProtKB-EC"/>
</dbReference>
<dbReference type="InterPro" id="IPR001733">
    <property type="entry name" value="Peptidase_S26B"/>
</dbReference>
<keyword evidence="11 15" id="KW-1133">Transmembrane helix</keyword>
<evidence type="ECO:0000256" key="15">
    <source>
        <dbReference type="RuleBase" id="RU362047"/>
    </source>
</evidence>
<evidence type="ECO:0000256" key="10">
    <source>
        <dbReference type="ARBA" id="ARBA00022968"/>
    </source>
</evidence>
<comment type="subcellular location">
    <subcellularLocation>
        <location evidence="2">Endoplasmic reticulum membrane</location>
        <topology evidence="2">Single-pass type II membrane protein</topology>
    </subcellularLocation>
</comment>
<protein>
    <recommendedName>
        <fullName evidence="5 15">Signal peptidase complex catalytic subunit SEC11</fullName>
        <ecNumber evidence="4 15">3.4.21.89</ecNumber>
    </recommendedName>
</protein>
<name>A0A1E4TJB4_9ASCO</name>
<dbReference type="GO" id="GO:0045047">
    <property type="term" value="P:protein targeting to ER"/>
    <property type="evidence" value="ECO:0007669"/>
    <property type="project" value="EnsemblFungi"/>
</dbReference>
<keyword evidence="10 15" id="KW-0735">Signal-anchor</keyword>
<keyword evidence="9 15" id="KW-0256">Endoplasmic reticulum</keyword>
<dbReference type="EC" id="3.4.21.89" evidence="4 15"/>
<keyword evidence="12 15" id="KW-0472">Membrane</keyword>
<dbReference type="GO" id="GO:0005787">
    <property type="term" value="C:signal peptidase complex"/>
    <property type="evidence" value="ECO:0007669"/>
    <property type="project" value="EnsemblFungi"/>
</dbReference>
<dbReference type="InterPro" id="IPR015927">
    <property type="entry name" value="Peptidase_S24_S26A/B/C"/>
</dbReference>
<organism evidence="17 18">
    <name type="scientific">Tortispora caseinolytica NRRL Y-17796</name>
    <dbReference type="NCBI Taxonomy" id="767744"/>
    <lineage>
        <taxon>Eukaryota</taxon>
        <taxon>Fungi</taxon>
        <taxon>Dikarya</taxon>
        <taxon>Ascomycota</taxon>
        <taxon>Saccharomycotina</taxon>
        <taxon>Trigonopsidomycetes</taxon>
        <taxon>Trigonopsidales</taxon>
        <taxon>Trigonopsidaceae</taxon>
        <taxon>Tortispora</taxon>
    </lineage>
</organism>
<evidence type="ECO:0000313" key="18">
    <source>
        <dbReference type="Proteomes" id="UP000095023"/>
    </source>
</evidence>
<comment type="function">
    <text evidence="13">Catalytic component of the signal peptidase complex (SPC) which catalyzes the cleavage of N-terminal signal sequences from nascent proteins as they are translocated into the lumen of the endoplasmic reticulum. Specifically cleaves N-terminal signal peptides that contain a hydrophobic alpha-helix (h-region) shorter than 18-20 amino acids.</text>
</comment>
<dbReference type="InterPro" id="IPR036286">
    <property type="entry name" value="LexA/Signal_pep-like_sf"/>
</dbReference>
<evidence type="ECO:0000256" key="6">
    <source>
        <dbReference type="ARBA" id="ARBA00022670"/>
    </source>
</evidence>
<comment type="similarity">
    <text evidence="3 15">Belongs to the peptidase S26B family.</text>
</comment>
<dbReference type="PANTHER" id="PTHR10806">
    <property type="entry name" value="SIGNAL PEPTIDASE COMPLEX CATALYTIC SUBUNIT SEC11"/>
    <property type="match status" value="1"/>
</dbReference>
<dbReference type="SUPFAM" id="SSF51306">
    <property type="entry name" value="LexA/Signal peptidase"/>
    <property type="match status" value="1"/>
</dbReference>
<evidence type="ECO:0000256" key="9">
    <source>
        <dbReference type="ARBA" id="ARBA00022824"/>
    </source>
</evidence>
<dbReference type="Proteomes" id="UP000095023">
    <property type="component" value="Unassembled WGS sequence"/>
</dbReference>
<evidence type="ECO:0000313" key="17">
    <source>
        <dbReference type="EMBL" id="ODV91829.1"/>
    </source>
</evidence>
<comment type="catalytic activity">
    <reaction evidence="1 15">
        <text>Cleavage of hydrophobic, N-terminal signal or leader sequences from secreted and periplasmic proteins.</text>
        <dbReference type="EC" id="3.4.21.89"/>
    </reaction>
</comment>
<accession>A0A1E4TJB4</accession>
<evidence type="ECO:0000259" key="16">
    <source>
        <dbReference type="Pfam" id="PF00717"/>
    </source>
</evidence>
<dbReference type="NCBIfam" id="TIGR02228">
    <property type="entry name" value="sigpep_I_arch"/>
    <property type="match status" value="1"/>
</dbReference>
<dbReference type="PRINTS" id="PR00728">
    <property type="entry name" value="SIGNALPTASE"/>
</dbReference>
<evidence type="ECO:0000256" key="2">
    <source>
        <dbReference type="ARBA" id="ARBA00004648"/>
    </source>
</evidence>
<keyword evidence="6 15" id="KW-0645">Protease</keyword>
<dbReference type="OrthoDB" id="10257561at2759"/>
<dbReference type="CDD" id="cd06530">
    <property type="entry name" value="S26_SPase_I"/>
    <property type="match status" value="1"/>
</dbReference>
<feature type="transmembrane region" description="Helical" evidence="15">
    <location>
        <begin position="129"/>
        <end position="148"/>
    </location>
</feature>
<dbReference type="PANTHER" id="PTHR10806:SF6">
    <property type="entry name" value="SIGNAL PEPTIDASE COMPLEX CATALYTIC SUBUNIT SEC11"/>
    <property type="match status" value="1"/>
</dbReference>
<dbReference type="InterPro" id="IPR019533">
    <property type="entry name" value="Peptidase_S26"/>
</dbReference>
<evidence type="ECO:0000256" key="11">
    <source>
        <dbReference type="ARBA" id="ARBA00022989"/>
    </source>
</evidence>
<keyword evidence="18" id="KW-1185">Reference proteome</keyword>
<evidence type="ECO:0000256" key="4">
    <source>
        <dbReference type="ARBA" id="ARBA00013208"/>
    </source>
</evidence>
<dbReference type="GO" id="GO:0006465">
    <property type="term" value="P:signal peptide processing"/>
    <property type="evidence" value="ECO:0007669"/>
    <property type="project" value="UniProtKB-UniRule"/>
</dbReference>
<gene>
    <name evidence="17" type="ORF">CANCADRAFT_42456</name>
</gene>
<feature type="domain" description="Peptidase S24/S26A/S26B/S26C" evidence="16">
    <location>
        <begin position="28"/>
        <end position="92"/>
    </location>
</feature>
<evidence type="ECO:0000256" key="14">
    <source>
        <dbReference type="ARBA" id="ARBA00047037"/>
    </source>
</evidence>
<dbReference type="AlphaFoldDB" id="A0A1E4TJB4"/>
<keyword evidence="8 15" id="KW-0378">Hydrolase</keyword>
<dbReference type="EMBL" id="KV453841">
    <property type="protein sequence ID" value="ODV91829.1"/>
    <property type="molecule type" value="Genomic_DNA"/>
</dbReference>
<evidence type="ECO:0000256" key="3">
    <source>
        <dbReference type="ARBA" id="ARBA00011035"/>
    </source>
</evidence>
<reference evidence="18" key="1">
    <citation type="submission" date="2016-02" db="EMBL/GenBank/DDBJ databases">
        <title>Comparative genomics of biotechnologically important yeasts.</title>
        <authorList>
            <consortium name="DOE Joint Genome Institute"/>
            <person name="Riley R."/>
            <person name="Haridas S."/>
            <person name="Wolfe K.H."/>
            <person name="Lopes M.R."/>
            <person name="Hittinger C.T."/>
            <person name="Goker M."/>
            <person name="Salamov A."/>
            <person name="Wisecaver J."/>
            <person name="Long T.M."/>
            <person name="Aerts A.L."/>
            <person name="Barry K."/>
            <person name="Choi C."/>
            <person name="Clum A."/>
            <person name="Coughlan A.Y."/>
            <person name="Deshpande S."/>
            <person name="Douglass A.P."/>
            <person name="Hanson S.J."/>
            <person name="Klenk H.-P."/>
            <person name="Labutti K."/>
            <person name="Lapidus A."/>
            <person name="Lindquist E."/>
            <person name="Lipzen A."/>
            <person name="Meier-Kolthoff J.P."/>
            <person name="Ohm R.A."/>
            <person name="Otillar R.P."/>
            <person name="Pangilinan J."/>
            <person name="Peng Y."/>
            <person name="Rokas A."/>
            <person name="Rosa C.A."/>
            <person name="Scheuner C."/>
            <person name="Sibirny A.A."/>
            <person name="Slot J.C."/>
            <person name="Stielow J.B."/>
            <person name="Sun H."/>
            <person name="Kurtzman C.P."/>
            <person name="Blackwell M."/>
            <person name="Jeffries T.W."/>
            <person name="Grigoriev I.V."/>
        </authorList>
    </citation>
    <scope>NUCLEOTIDE SEQUENCE [LARGE SCALE GENOMIC DNA]</scope>
    <source>
        <strain evidence="18">NRRL Y-17796</strain>
    </source>
</reference>
<evidence type="ECO:0000256" key="1">
    <source>
        <dbReference type="ARBA" id="ARBA00000677"/>
    </source>
</evidence>
<dbReference type="Pfam" id="PF00717">
    <property type="entry name" value="Peptidase_S24"/>
    <property type="match status" value="1"/>
</dbReference>
<evidence type="ECO:0000256" key="8">
    <source>
        <dbReference type="ARBA" id="ARBA00022801"/>
    </source>
</evidence>
<sequence length="160" mass="17967">MIGDFMQNPRYNLQQIQTVCMAVASAYMFWKGLSVITNSPSPLVVVLSGSMEPAMHRGDVLLLWNRSKLKIGDIVVYQIKDKAIPIVHRVLRLHKSATKELVLTKGDNNPIDDLGLYARGQRYIERSHIDGAVCAILPFVGYVTILISDYPWMRTVLLPG</sequence>
<comment type="subunit">
    <text evidence="14">Component of the signal peptidase complex (SPC) composed of a catalytic subunit SEC11 and three accessory subunits SPC1, SPC2 and SPC3. The complex induces a local thinning of the ER membrane which is used to measure the length of the signal peptide (SP) h-region of protein substrates. This ensures the selectivity of the complex towards h-regions shorter than 18-20 amino acids. SPC associates with the translocon complex.</text>
</comment>
<evidence type="ECO:0000256" key="5">
    <source>
        <dbReference type="ARBA" id="ARBA00019685"/>
    </source>
</evidence>
<proteinExistence type="inferred from homology"/>
<evidence type="ECO:0000256" key="13">
    <source>
        <dbReference type="ARBA" id="ARBA00045533"/>
    </source>
</evidence>